<dbReference type="GO" id="GO:0008713">
    <property type="term" value="F:ADP-heptose-lipopolysaccharide heptosyltransferase activity"/>
    <property type="evidence" value="ECO:0007669"/>
    <property type="project" value="TreeGrafter"/>
</dbReference>
<dbReference type="GO" id="GO:0005829">
    <property type="term" value="C:cytosol"/>
    <property type="evidence" value="ECO:0007669"/>
    <property type="project" value="TreeGrafter"/>
</dbReference>
<keyword evidence="1" id="KW-0328">Glycosyltransferase</keyword>
<protein>
    <submittedName>
        <fullName evidence="3">Lipopolysaccharide core biosynthesis protein</fullName>
    </submittedName>
</protein>
<evidence type="ECO:0000256" key="1">
    <source>
        <dbReference type="ARBA" id="ARBA00022676"/>
    </source>
</evidence>
<accession>A0AAJ4X952</accession>
<dbReference type="RefSeq" id="WP_093098654.1">
    <property type="nucleotide sequence ID" value="NZ_FNGK01000003.1"/>
</dbReference>
<gene>
    <name evidence="3" type="ORF">SAMEA4412673_00817</name>
</gene>
<evidence type="ECO:0000313" key="3">
    <source>
        <dbReference type="EMBL" id="SNV43497.1"/>
    </source>
</evidence>
<sequence>MKRILVTRFSAMGDVAMVASVLREFQAQHTDTEIIMVSRPFFSAFFDGIPRLIFHPIDPKGKHKGIPGLLKLFTELKKYKAKQVADLHNNIRSRFLDILFKTSGYQVQILDKGRSEKKALTRSKDKVFKPLKLTTERYADVFRKLGHSLQLSHQLEKQHRLIPQGMMPILASNAKKVGISAFAQHPYKVLSVEKMTEVIHSLSDLGVQVLLFGGGASDKAITEKWEKQFPNVFSVVGKYNLTQELDIIAHLDLMISMDSSGMHMASLMGIPCVSVWGATHPYAGFLGYGQSMDDCVQVEHPNRPNSVYGNKSCLCDGVEAIDLISSEMVVERVKGKIKE</sequence>
<dbReference type="Gene3D" id="3.40.50.2000">
    <property type="entry name" value="Glycogen Phosphorylase B"/>
    <property type="match status" value="2"/>
</dbReference>
<dbReference type="InterPro" id="IPR002201">
    <property type="entry name" value="Glyco_trans_9"/>
</dbReference>
<dbReference type="CDD" id="cd03789">
    <property type="entry name" value="GT9_LPS_heptosyltransferase"/>
    <property type="match status" value="1"/>
</dbReference>
<dbReference type="InterPro" id="IPR051199">
    <property type="entry name" value="LPS_LOS_Heptosyltrfase"/>
</dbReference>
<dbReference type="PANTHER" id="PTHR30160:SF22">
    <property type="entry name" value="LIPOPOLYSACCHARIDE CORE BIOSYNTHESIS PROTEIN"/>
    <property type="match status" value="1"/>
</dbReference>
<evidence type="ECO:0000256" key="2">
    <source>
        <dbReference type="ARBA" id="ARBA00022679"/>
    </source>
</evidence>
<organism evidence="3 4">
    <name type="scientific">Sphingobacterium mizutaii</name>
    <dbReference type="NCBI Taxonomy" id="1010"/>
    <lineage>
        <taxon>Bacteria</taxon>
        <taxon>Pseudomonadati</taxon>
        <taxon>Bacteroidota</taxon>
        <taxon>Sphingobacteriia</taxon>
        <taxon>Sphingobacteriales</taxon>
        <taxon>Sphingobacteriaceae</taxon>
        <taxon>Sphingobacterium</taxon>
    </lineage>
</organism>
<keyword evidence="2" id="KW-0808">Transferase</keyword>
<name>A0AAJ4X952_9SPHI</name>
<dbReference type="PANTHER" id="PTHR30160">
    <property type="entry name" value="TETRAACYLDISACCHARIDE 4'-KINASE-RELATED"/>
    <property type="match status" value="1"/>
</dbReference>
<dbReference type="Proteomes" id="UP000215355">
    <property type="component" value="Chromosome 1"/>
</dbReference>
<reference evidence="3 4" key="1">
    <citation type="submission" date="2017-06" db="EMBL/GenBank/DDBJ databases">
        <authorList>
            <consortium name="Pathogen Informatics"/>
        </authorList>
    </citation>
    <scope>NUCLEOTIDE SEQUENCE [LARGE SCALE GENOMIC DNA]</scope>
    <source>
        <strain evidence="3 4">NCTC12149</strain>
    </source>
</reference>
<dbReference type="KEGG" id="smiz:4412673_00817"/>
<proteinExistence type="predicted"/>
<dbReference type="Pfam" id="PF01075">
    <property type="entry name" value="Glyco_transf_9"/>
    <property type="match status" value="1"/>
</dbReference>
<dbReference type="EMBL" id="LT906468">
    <property type="protein sequence ID" value="SNV43497.1"/>
    <property type="molecule type" value="Genomic_DNA"/>
</dbReference>
<evidence type="ECO:0000313" key="4">
    <source>
        <dbReference type="Proteomes" id="UP000215355"/>
    </source>
</evidence>
<dbReference type="GO" id="GO:0009244">
    <property type="term" value="P:lipopolysaccharide core region biosynthetic process"/>
    <property type="evidence" value="ECO:0007669"/>
    <property type="project" value="TreeGrafter"/>
</dbReference>
<dbReference type="SUPFAM" id="SSF53756">
    <property type="entry name" value="UDP-Glycosyltransferase/glycogen phosphorylase"/>
    <property type="match status" value="1"/>
</dbReference>
<dbReference type="AlphaFoldDB" id="A0AAJ4X952"/>